<evidence type="ECO:0000256" key="5">
    <source>
        <dbReference type="ARBA" id="ARBA00023204"/>
    </source>
</evidence>
<dbReference type="SUPFAM" id="SSF52980">
    <property type="entry name" value="Restriction endonuclease-like"/>
    <property type="match status" value="1"/>
</dbReference>
<keyword evidence="5 6" id="KW-0234">DNA repair</keyword>
<name>A0ABX7SPX1_9CAUL</name>
<dbReference type="EMBL" id="CP062006">
    <property type="protein sequence ID" value="QTC89181.1"/>
    <property type="molecule type" value="Genomic_DNA"/>
</dbReference>
<evidence type="ECO:0000256" key="4">
    <source>
        <dbReference type="ARBA" id="ARBA00022801"/>
    </source>
</evidence>
<accession>A0ABX7SPX1</accession>
<keyword evidence="4 6" id="KW-0378">Hydrolase</keyword>
<comment type="similarity">
    <text evidence="6">Belongs to the vsr family.</text>
</comment>
<evidence type="ECO:0000256" key="1">
    <source>
        <dbReference type="ARBA" id="ARBA00022722"/>
    </source>
</evidence>
<evidence type="ECO:0000313" key="7">
    <source>
        <dbReference type="EMBL" id="QTC89181.1"/>
    </source>
</evidence>
<dbReference type="NCBIfam" id="TIGR00632">
    <property type="entry name" value="vsr"/>
    <property type="match status" value="1"/>
</dbReference>
<dbReference type="Gene3D" id="3.40.960.10">
    <property type="entry name" value="VSR Endonuclease"/>
    <property type="match status" value="1"/>
</dbReference>
<protein>
    <recommendedName>
        <fullName evidence="6">Very short patch repair endonuclease</fullName>
        <ecNumber evidence="6">3.1.-.-</ecNumber>
    </recommendedName>
</protein>
<dbReference type="RefSeq" id="WP_207826928.1">
    <property type="nucleotide sequence ID" value="NZ_CP062006.1"/>
</dbReference>
<dbReference type="CDD" id="cd00221">
    <property type="entry name" value="Vsr"/>
    <property type="match status" value="1"/>
</dbReference>
<keyword evidence="1 6" id="KW-0540">Nuclease</keyword>
<evidence type="ECO:0000256" key="3">
    <source>
        <dbReference type="ARBA" id="ARBA00022763"/>
    </source>
</evidence>
<keyword evidence="3 6" id="KW-0227">DNA damage</keyword>
<comment type="function">
    <text evidence="6">May nick specific sequences that contain T:G mispairs resulting from m5C-deamination.</text>
</comment>
<dbReference type="GO" id="GO:0004519">
    <property type="term" value="F:endonuclease activity"/>
    <property type="evidence" value="ECO:0007669"/>
    <property type="project" value="UniProtKB-KW"/>
</dbReference>
<evidence type="ECO:0000256" key="6">
    <source>
        <dbReference type="PIRNR" id="PIRNR018267"/>
    </source>
</evidence>
<dbReference type="Proteomes" id="UP000663942">
    <property type="component" value="Chromosome"/>
</dbReference>
<dbReference type="PIRSF" id="PIRSF018267">
    <property type="entry name" value="VSR_endonuc"/>
    <property type="match status" value="1"/>
</dbReference>
<sequence>MVDKLDPVRRSANMARVRGKDTGPELRVRRTAHRIGLRFRLHRKDLPGRPDLVFPKHRLAVFVHGCFWHRHPGCPRASMPSTRLDFWEAKFAANVERDARQAAALEAQGWRVLVLWECGLKDEALVETALREAVFAARPASDRVPHKETTQ</sequence>
<dbReference type="Pfam" id="PF03852">
    <property type="entry name" value="Vsr"/>
    <property type="match status" value="1"/>
</dbReference>
<evidence type="ECO:0000313" key="8">
    <source>
        <dbReference type="Proteomes" id="UP000663942"/>
    </source>
</evidence>
<dbReference type="InterPro" id="IPR011335">
    <property type="entry name" value="Restrct_endonuc-II-like"/>
</dbReference>
<evidence type="ECO:0000256" key="2">
    <source>
        <dbReference type="ARBA" id="ARBA00022759"/>
    </source>
</evidence>
<reference evidence="7 8" key="1">
    <citation type="submission" date="2020-09" db="EMBL/GenBank/DDBJ databases">
        <title>Brevundimonas sp. LVF1 isolated from an oligotrophic pond in Goettingen, Germany.</title>
        <authorList>
            <person name="Friedrich I."/>
            <person name="Klassen A."/>
            <person name="Neubauer H."/>
            <person name="Schneider D."/>
            <person name="Hertel R."/>
            <person name="Daniel R."/>
        </authorList>
    </citation>
    <scope>NUCLEOTIDE SEQUENCE [LARGE SCALE GENOMIC DNA]</scope>
    <source>
        <strain evidence="7 8">LVF1</strain>
    </source>
</reference>
<proteinExistence type="inferred from homology"/>
<dbReference type="EC" id="3.1.-.-" evidence="6"/>
<gene>
    <name evidence="7" type="primary">vsr</name>
    <name evidence="7" type="ORF">IFE19_07600</name>
</gene>
<organism evidence="7 8">
    <name type="scientific">Brevundimonas pondensis</name>
    <dbReference type="NCBI Taxonomy" id="2774189"/>
    <lineage>
        <taxon>Bacteria</taxon>
        <taxon>Pseudomonadati</taxon>
        <taxon>Pseudomonadota</taxon>
        <taxon>Alphaproteobacteria</taxon>
        <taxon>Caulobacterales</taxon>
        <taxon>Caulobacteraceae</taxon>
        <taxon>Brevundimonas</taxon>
    </lineage>
</organism>
<dbReference type="InterPro" id="IPR004603">
    <property type="entry name" value="DNA_mismatch_endonuc_vsr"/>
</dbReference>
<keyword evidence="2 6" id="KW-0255">Endonuclease</keyword>
<keyword evidence="8" id="KW-1185">Reference proteome</keyword>